<dbReference type="GeneTree" id="ENSGT00940000154739"/>
<dbReference type="RefSeq" id="XP_017577592.1">
    <property type="nucleotide sequence ID" value="XM_017722103.2"/>
</dbReference>
<feature type="compositionally biased region" description="Basic and acidic residues" evidence="1">
    <location>
        <begin position="25"/>
        <end position="36"/>
    </location>
</feature>
<feature type="compositionally biased region" description="Basic and acidic residues" evidence="1">
    <location>
        <begin position="261"/>
        <end position="294"/>
    </location>
</feature>
<protein>
    <submittedName>
        <fullName evidence="2">MISP family member 3</fullName>
    </submittedName>
</protein>
<proteinExistence type="predicted"/>
<sequence>MDPDSFQSPLGSESQDEWGSGLWMDAEHDSSDERGRAPQAQEEDSHSVSPQQQQTGAESPSEARAESFPLPPPPSSLTGMDNETRDEEWPPVPVQADKAVDKHSESPEGSDSIVFLSEDSEEQGIDCKPLDFSSTREQWVRRDSSSSKPPTPAFSRSSSRGLITEEHPDVIHDHQGEPDAHIPAPDTESQEVQQVCKPAPPLETVAGEQRANPDPGSPTCGAIVVKEPLIEATGGWREGGRESEQADRVRKQTVSGSSTVDTRRESGAEEFGTETKKLTPTDAQEAKTSNRMDLDQFEDSQSDSGVSADFSPNSTTDVSSTSVASSSPDPNETPIEREIRLAIKREQSLRRSRGLKPEEDKTKEFVEIPVRKSILSQDLPLKSVKNEGKDRQFAGNKMQREIRAEVEREKALVQLGRLPGFYDKGTVRQLREKKLLFEAFQESKEAPEIQIKRPSSVNSCEISNGGTQVDEMSGFLTERTRSLEHLLQDPSGNHSTVGKLTLTSSAPRGPGLTEGTKGQVIILENTPSPVAHAFGQVENPTNRSVTVVDGSGRSFSVKPYCVGRVQNQDDSTEDGNNDEQSATLNENPFFKLRSSLSLRPEVQQDIREAREREKELRKQRTSLYGQGSEVEGARSPTNTPSTNRNLTASQEPAKTSITITTTSVRQSLGKLDVTWPPPPPEEHKAQSEVLKSPKRQKNVLLQRWENGLVNGHGDQQE</sequence>
<dbReference type="Proteomes" id="UP001501920">
    <property type="component" value="Chromosome 30"/>
</dbReference>
<reference evidence="2" key="2">
    <citation type="submission" date="2025-08" db="UniProtKB">
        <authorList>
            <consortium name="Ensembl"/>
        </authorList>
    </citation>
    <scope>IDENTIFICATION</scope>
</reference>
<feature type="region of interest" description="Disordered" evidence="1">
    <location>
        <begin position="566"/>
        <end position="588"/>
    </location>
</feature>
<feature type="compositionally biased region" description="Basic and acidic residues" evidence="1">
    <location>
        <begin position="238"/>
        <end position="250"/>
    </location>
</feature>
<dbReference type="OMA" id="LMETCHD"/>
<dbReference type="PANTHER" id="PTHR18839">
    <property type="entry name" value="MITOTIC INTERACTOR AND SUBSTRATE OF PLK1 MISP FAMILY MEMBER"/>
    <property type="match status" value="1"/>
</dbReference>
<feature type="region of interest" description="Disordered" evidence="1">
    <location>
        <begin position="610"/>
        <end position="696"/>
    </location>
</feature>
<reference evidence="2" key="3">
    <citation type="submission" date="2025-09" db="UniProtKB">
        <authorList>
            <consortium name="Ensembl"/>
        </authorList>
    </citation>
    <scope>IDENTIFICATION</scope>
</reference>
<dbReference type="PANTHER" id="PTHR18839:SF0">
    <property type="entry name" value="MITOTIC INTERACTOR AND SUBSTRATE OF PLK1 ISOFORM X1-RELATED"/>
    <property type="match status" value="1"/>
</dbReference>
<dbReference type="InterPro" id="IPR042779">
    <property type="entry name" value="MISP/MISP3-like"/>
</dbReference>
<feature type="compositionally biased region" description="Low complexity" evidence="1">
    <location>
        <begin position="311"/>
        <end position="330"/>
    </location>
</feature>
<dbReference type="OrthoDB" id="9449914at2759"/>
<dbReference type="AlphaFoldDB" id="A0A3B4D794"/>
<dbReference type="Ensembl" id="ENSPNAT00000029026.2">
    <property type="protein sequence ID" value="ENSPNAP00000019308.1"/>
    <property type="gene ID" value="ENSPNAG00000025839.2"/>
</dbReference>
<name>A0A3B4D794_PYGNA</name>
<feature type="compositionally biased region" description="Basic and acidic residues" evidence="1">
    <location>
        <begin position="163"/>
        <end position="180"/>
    </location>
</feature>
<dbReference type="CTD" id="113230"/>
<reference evidence="2 3" key="1">
    <citation type="submission" date="2020-10" db="EMBL/GenBank/DDBJ databases">
        <title>Pygocentrus nattereri (red-bellied piranha) genome, fPygNat1, primary haplotype.</title>
        <authorList>
            <person name="Myers G."/>
            <person name="Meyer A."/>
            <person name="Karagic N."/>
            <person name="Pippel M."/>
            <person name="Winkler S."/>
            <person name="Tracey A."/>
            <person name="Wood J."/>
            <person name="Formenti G."/>
            <person name="Howe K."/>
            <person name="Fedrigo O."/>
            <person name="Jarvis E.D."/>
        </authorList>
    </citation>
    <scope>NUCLEOTIDE SEQUENCE [LARGE SCALE GENOMIC DNA]</scope>
</reference>
<evidence type="ECO:0000256" key="1">
    <source>
        <dbReference type="SAM" id="MobiDB-lite"/>
    </source>
</evidence>
<feature type="compositionally biased region" description="Basic and acidic residues" evidence="1">
    <location>
        <begin position="334"/>
        <end position="360"/>
    </location>
</feature>
<feature type="compositionally biased region" description="Polar residues" evidence="1">
    <location>
        <begin position="635"/>
        <end position="666"/>
    </location>
</feature>
<evidence type="ECO:0000313" key="3">
    <source>
        <dbReference type="Proteomes" id="UP001501920"/>
    </source>
</evidence>
<evidence type="ECO:0000313" key="2">
    <source>
        <dbReference type="Ensembl" id="ENSPNAP00000019308.1"/>
    </source>
</evidence>
<feature type="region of interest" description="Disordered" evidence="1">
    <location>
        <begin position="1"/>
        <end position="360"/>
    </location>
</feature>
<organism evidence="2 3">
    <name type="scientific">Pygocentrus nattereri</name>
    <name type="common">Red-bellied piranha</name>
    <dbReference type="NCBI Taxonomy" id="42514"/>
    <lineage>
        <taxon>Eukaryota</taxon>
        <taxon>Metazoa</taxon>
        <taxon>Chordata</taxon>
        <taxon>Craniata</taxon>
        <taxon>Vertebrata</taxon>
        <taxon>Euteleostomi</taxon>
        <taxon>Actinopterygii</taxon>
        <taxon>Neopterygii</taxon>
        <taxon>Teleostei</taxon>
        <taxon>Ostariophysi</taxon>
        <taxon>Characiformes</taxon>
        <taxon>Characoidei</taxon>
        <taxon>Pygocentrus</taxon>
    </lineage>
</organism>
<feature type="compositionally biased region" description="Polar residues" evidence="1">
    <location>
        <begin position="47"/>
        <end position="58"/>
    </location>
</feature>
<accession>A0A3B4D794</accession>
<dbReference type="RefSeq" id="XP_017577590.1">
    <property type="nucleotide sequence ID" value="XM_017722101.2"/>
</dbReference>
<feature type="compositionally biased region" description="Polar residues" evidence="1">
    <location>
        <begin position="1"/>
        <end position="13"/>
    </location>
</feature>
<dbReference type="RefSeq" id="XP_017577591.1">
    <property type="nucleotide sequence ID" value="XM_017722102.2"/>
</dbReference>
<dbReference type="GeneID" id="108442181"/>
<keyword evidence="3" id="KW-1185">Reference proteome</keyword>